<dbReference type="RefSeq" id="WP_050494221.1">
    <property type="nucleotide sequence ID" value="NZ_JGZA01000013.1"/>
</dbReference>
<evidence type="ECO:0000313" key="3">
    <source>
        <dbReference type="Proteomes" id="UP000029024"/>
    </source>
</evidence>
<dbReference type="EMBL" id="JGZA01000013">
    <property type="protein sequence ID" value="KFI70538.1"/>
    <property type="molecule type" value="Genomic_DNA"/>
</dbReference>
<dbReference type="InterPro" id="IPR000477">
    <property type="entry name" value="RT_dom"/>
</dbReference>
<dbReference type="GO" id="GO:0003964">
    <property type="term" value="F:RNA-directed DNA polymerase activity"/>
    <property type="evidence" value="ECO:0007669"/>
    <property type="project" value="UniProtKB-KW"/>
</dbReference>
<dbReference type="Pfam" id="PF00078">
    <property type="entry name" value="RVT_1"/>
    <property type="match status" value="1"/>
</dbReference>
<reference evidence="2 3" key="1">
    <citation type="submission" date="2014-03" db="EMBL/GenBank/DDBJ databases">
        <title>Genomics of Bifidobacteria.</title>
        <authorList>
            <person name="Ventura M."/>
            <person name="Milani C."/>
            <person name="Lugli G.A."/>
        </authorList>
    </citation>
    <scope>NUCLEOTIDE SEQUENCE [LARGE SCALE GENOMIC DNA]</scope>
    <source>
        <strain evidence="2 3">LMG 21814</strain>
    </source>
</reference>
<comment type="caution">
    <text evidence="2">The sequence shown here is derived from an EMBL/GenBank/DDBJ whole genome shotgun (WGS) entry which is preliminary data.</text>
</comment>
<sequence length="363" mass="42745">MKTYCKHSRITEPAFVRDCIERFLKGKRSRRDVNDFLSRHPDLDSLSRQIADEIGRGEYRFAPIRYFRRVEPISGKIRIIGRESIRHQIYDYVCGTALMPLFRAKVGSWQTASIPGRGIADARRAIKRWVREPSSKAFVKLDVRKCYPSISREVLKRLLSRDVGDRRLLDLTFHLIDQYAGDDGLNIGSYLSQWLANYYLSYAYHYCERHLSKERVNRRTGETTTRRLVTHMLFYMDDILLVGRSKRDLTIAVKRIRAYLHDTLRLEIHPTWNVKHVGVEPIDMVGFTFYPDHTGVRAGIFLRARRSFRRYARNPTSLRLAYRCASYYGWLKNSDSIQYRRRNNVDQIVRRARNTVAASRKKG</sequence>
<keyword evidence="2" id="KW-0695">RNA-directed DNA polymerase</keyword>
<organism evidence="2 3">
    <name type="scientific">Bifidobacterium longum subsp. suis</name>
    <dbReference type="NCBI Taxonomy" id="1695"/>
    <lineage>
        <taxon>Bacteria</taxon>
        <taxon>Bacillati</taxon>
        <taxon>Actinomycetota</taxon>
        <taxon>Actinomycetes</taxon>
        <taxon>Bifidobacteriales</taxon>
        <taxon>Bifidobacteriaceae</taxon>
        <taxon>Bifidobacterium</taxon>
    </lineage>
</organism>
<dbReference type="SUPFAM" id="SSF56672">
    <property type="entry name" value="DNA/RNA polymerases"/>
    <property type="match status" value="1"/>
</dbReference>
<name>A0A087BHN8_BIFLN</name>
<dbReference type="PROSITE" id="PS50878">
    <property type="entry name" value="RT_POL"/>
    <property type="match status" value="1"/>
</dbReference>
<keyword evidence="2" id="KW-0548">Nucleotidyltransferase</keyword>
<dbReference type="AlphaFoldDB" id="A0A087BHN8"/>
<dbReference type="CDD" id="cd01646">
    <property type="entry name" value="RT_Bac_retron_I"/>
    <property type="match status" value="1"/>
</dbReference>
<feature type="domain" description="Reverse transcriptase" evidence="1">
    <location>
        <begin position="1"/>
        <end position="289"/>
    </location>
</feature>
<dbReference type="InterPro" id="IPR043502">
    <property type="entry name" value="DNA/RNA_pol_sf"/>
</dbReference>
<dbReference type="PANTHER" id="PTHR34047">
    <property type="entry name" value="NUCLEAR INTRON MATURASE 1, MITOCHONDRIAL-RELATED"/>
    <property type="match status" value="1"/>
</dbReference>
<accession>A0A087BHN8</accession>
<evidence type="ECO:0000313" key="2">
    <source>
        <dbReference type="EMBL" id="KFI70538.1"/>
    </source>
</evidence>
<proteinExistence type="predicted"/>
<dbReference type="InterPro" id="IPR051083">
    <property type="entry name" value="GrpII_Intron_Splice-Mob/Def"/>
</dbReference>
<gene>
    <name evidence="2" type="ORF">BLSS_1834</name>
</gene>
<protein>
    <submittedName>
        <fullName evidence="2">Reverse transcriptase (RNA-dependent DNA polymerase)</fullName>
    </submittedName>
</protein>
<dbReference type="PANTHER" id="PTHR34047:SF8">
    <property type="entry name" value="PROTEIN YKFC"/>
    <property type="match status" value="1"/>
</dbReference>
<dbReference type="Proteomes" id="UP000029024">
    <property type="component" value="Unassembled WGS sequence"/>
</dbReference>
<keyword evidence="2" id="KW-0808">Transferase</keyword>
<evidence type="ECO:0000259" key="1">
    <source>
        <dbReference type="PROSITE" id="PS50878"/>
    </source>
</evidence>